<dbReference type="PANTHER" id="PTHR10890">
    <property type="entry name" value="CYSTEINYL-TRNA SYNTHETASE"/>
    <property type="match status" value="1"/>
</dbReference>
<dbReference type="GO" id="GO:0004817">
    <property type="term" value="F:cysteine-tRNA ligase activity"/>
    <property type="evidence" value="ECO:0007669"/>
    <property type="project" value="UniProtKB-EC"/>
</dbReference>
<evidence type="ECO:0000256" key="14">
    <source>
        <dbReference type="SAM" id="Coils"/>
    </source>
</evidence>
<keyword evidence="17" id="KW-1185">Reference proteome</keyword>
<protein>
    <recommendedName>
        <fullName evidence="13">Cysteine--tRNA ligase</fullName>
        <ecNumber evidence="13">6.1.1.16</ecNumber>
    </recommendedName>
    <alternativeName>
        <fullName evidence="13">Cysteinyl-tRNA synthetase</fullName>
        <shortName evidence="13">CysRS</shortName>
    </alternativeName>
</protein>
<dbReference type="SMART" id="SM00840">
    <property type="entry name" value="DALR_2"/>
    <property type="match status" value="1"/>
</dbReference>
<proteinExistence type="inferred from homology"/>
<dbReference type="EMBL" id="AFIJ01000033">
    <property type="protein sequence ID" value="EGL39774.1"/>
    <property type="molecule type" value="Genomic_DNA"/>
</dbReference>
<dbReference type="InterPro" id="IPR056411">
    <property type="entry name" value="CysS_C"/>
</dbReference>
<keyword evidence="7 13" id="KW-0547">Nucleotide-binding</keyword>
<evidence type="ECO:0000256" key="10">
    <source>
        <dbReference type="ARBA" id="ARBA00022917"/>
    </source>
</evidence>
<dbReference type="HAMAP" id="MF_00041">
    <property type="entry name" value="Cys_tRNA_synth"/>
    <property type="match status" value="1"/>
</dbReference>
<evidence type="ECO:0000256" key="11">
    <source>
        <dbReference type="ARBA" id="ARBA00023146"/>
    </source>
</evidence>
<dbReference type="PANTHER" id="PTHR10890:SF3">
    <property type="entry name" value="CYSTEINE--TRNA LIGASE, CYTOPLASMIC"/>
    <property type="match status" value="1"/>
</dbReference>
<evidence type="ECO:0000256" key="1">
    <source>
        <dbReference type="ARBA" id="ARBA00004496"/>
    </source>
</evidence>
<feature type="short sequence motif" description="'KMSKS' region" evidence="13">
    <location>
        <begin position="268"/>
        <end position="272"/>
    </location>
</feature>
<gene>
    <name evidence="13 16" type="primary">cysS</name>
    <name evidence="16" type="ORF">HMPREF1039_0993</name>
</gene>
<dbReference type="InterPro" id="IPR032678">
    <property type="entry name" value="tRNA-synt_1_cat_dom"/>
</dbReference>
<comment type="cofactor">
    <cofactor evidence="13">
        <name>Zn(2+)</name>
        <dbReference type="ChEBI" id="CHEBI:29105"/>
    </cofactor>
    <text evidence="13">Binds 1 zinc ion per subunit.</text>
</comment>
<keyword evidence="10 13" id="KW-0648">Protein biosynthesis</keyword>
<dbReference type="RefSeq" id="WP_007391379.1">
    <property type="nucleotide sequence ID" value="NZ_AFIJ01000033.1"/>
</dbReference>
<dbReference type="Gene3D" id="1.20.120.1910">
    <property type="entry name" value="Cysteine-tRNA ligase, C-terminal anti-codon recognition domain"/>
    <property type="match status" value="1"/>
</dbReference>
<feature type="binding site" evidence="13">
    <location>
        <position position="210"/>
    </location>
    <ligand>
        <name>Zn(2+)</name>
        <dbReference type="ChEBI" id="CHEBI:29105"/>
    </ligand>
</feature>
<dbReference type="NCBIfam" id="TIGR00435">
    <property type="entry name" value="cysS"/>
    <property type="match status" value="1"/>
</dbReference>
<feature type="binding site" evidence="13">
    <location>
        <position position="30"/>
    </location>
    <ligand>
        <name>Zn(2+)</name>
        <dbReference type="ChEBI" id="CHEBI:29105"/>
    </ligand>
</feature>
<dbReference type="InterPro" id="IPR009080">
    <property type="entry name" value="tRNAsynth_Ia_anticodon-bd"/>
</dbReference>
<evidence type="ECO:0000256" key="9">
    <source>
        <dbReference type="ARBA" id="ARBA00022840"/>
    </source>
</evidence>
<dbReference type="Gene3D" id="3.40.50.620">
    <property type="entry name" value="HUPs"/>
    <property type="match status" value="1"/>
</dbReference>
<feature type="coiled-coil region" evidence="14">
    <location>
        <begin position="304"/>
        <end position="331"/>
    </location>
</feature>
<feature type="binding site" evidence="13">
    <location>
        <position position="239"/>
    </location>
    <ligand>
        <name>Zn(2+)</name>
        <dbReference type="ChEBI" id="CHEBI:29105"/>
    </ligand>
</feature>
<evidence type="ECO:0000256" key="8">
    <source>
        <dbReference type="ARBA" id="ARBA00022833"/>
    </source>
</evidence>
<dbReference type="InterPro" id="IPR015273">
    <property type="entry name" value="Cys-tRNA-synt_Ia_DALR"/>
</dbReference>
<comment type="similarity">
    <text evidence="2 13">Belongs to the class-I aminoacyl-tRNA synthetase family.</text>
</comment>
<dbReference type="Pfam" id="PF01406">
    <property type="entry name" value="tRNA-synt_1e"/>
    <property type="match status" value="1"/>
</dbReference>
<dbReference type="EC" id="6.1.1.16" evidence="13"/>
<dbReference type="InterPro" id="IPR015803">
    <property type="entry name" value="Cys-tRNA-ligase"/>
</dbReference>
<dbReference type="InterPro" id="IPR024909">
    <property type="entry name" value="Cys-tRNA/MSH_ligase"/>
</dbReference>
<dbReference type="PRINTS" id="PR00983">
    <property type="entry name" value="TRNASYNTHCYS"/>
</dbReference>
<evidence type="ECO:0000256" key="3">
    <source>
        <dbReference type="ARBA" id="ARBA00011245"/>
    </source>
</evidence>
<comment type="subunit">
    <text evidence="3 13">Monomer.</text>
</comment>
<evidence type="ECO:0000256" key="4">
    <source>
        <dbReference type="ARBA" id="ARBA00022490"/>
    </source>
</evidence>
<evidence type="ECO:0000256" key="7">
    <source>
        <dbReference type="ARBA" id="ARBA00022741"/>
    </source>
</evidence>
<dbReference type="InterPro" id="IPR014729">
    <property type="entry name" value="Rossmann-like_a/b/a_fold"/>
</dbReference>
<evidence type="ECO:0000256" key="6">
    <source>
        <dbReference type="ARBA" id="ARBA00022723"/>
    </source>
</evidence>
<dbReference type="Pfam" id="PF09190">
    <property type="entry name" value="DALR_2"/>
    <property type="match status" value="1"/>
</dbReference>
<feature type="binding site" evidence="13">
    <location>
        <position position="271"/>
    </location>
    <ligand>
        <name>ATP</name>
        <dbReference type="ChEBI" id="CHEBI:30616"/>
    </ligand>
</feature>
<keyword evidence="9 13" id="KW-0067">ATP-binding</keyword>
<evidence type="ECO:0000313" key="17">
    <source>
        <dbReference type="Proteomes" id="UP000004018"/>
    </source>
</evidence>
<evidence type="ECO:0000256" key="5">
    <source>
        <dbReference type="ARBA" id="ARBA00022598"/>
    </source>
</evidence>
<evidence type="ECO:0000256" key="2">
    <source>
        <dbReference type="ARBA" id="ARBA00005594"/>
    </source>
</evidence>
<evidence type="ECO:0000256" key="12">
    <source>
        <dbReference type="ARBA" id="ARBA00047398"/>
    </source>
</evidence>
<keyword evidence="14" id="KW-0175">Coiled coil</keyword>
<comment type="subcellular location">
    <subcellularLocation>
        <location evidence="1 13">Cytoplasm</location>
    </subcellularLocation>
</comment>
<evidence type="ECO:0000256" key="13">
    <source>
        <dbReference type="HAMAP-Rule" id="MF_00041"/>
    </source>
</evidence>
<dbReference type="Pfam" id="PF23493">
    <property type="entry name" value="CysS_C"/>
    <property type="match status" value="1"/>
</dbReference>
<feature type="domain" description="Cysteinyl-tRNA synthetase class Ia DALR" evidence="15">
    <location>
        <begin position="356"/>
        <end position="425"/>
    </location>
</feature>
<keyword evidence="4 13" id="KW-0963">Cytoplasm</keyword>
<keyword evidence="11 13" id="KW-0030">Aminoacyl-tRNA synthetase</keyword>
<evidence type="ECO:0000313" key="16">
    <source>
        <dbReference type="EMBL" id="EGL39774.1"/>
    </source>
</evidence>
<keyword evidence="5 13" id="KW-0436">Ligase</keyword>
<feature type="binding site" evidence="13">
    <location>
        <position position="235"/>
    </location>
    <ligand>
        <name>Zn(2+)</name>
        <dbReference type="ChEBI" id="CHEBI:29105"/>
    </ligand>
</feature>
<keyword evidence="6 13" id="KW-0479">Metal-binding</keyword>
<sequence>MRDLYVYNTLTRKKEKFVPLTTGQVKMYVCGITPYNHSHMGNARPFVTWDVIKRYLEHLGYAVTHIQNFTDVDDKIIHAANGEQVRWDTIANRYIASYFDVMDALHVRHADIYPRVSEHMPEIIQMIQTLLDKGMAYVVEQDVYYSVEKFVDYGKLSGRTLDDMQAGARIEVDTRKHHPMDFALWKGAKEGEPSWESPWGQGRPGWHIECSAMSCKYLGKTFDFHGGGSDLIFPHHENEIAQSEACTGVSPMVRYWLHNGFITINSEKMSKSLHNFFLVKDVLAYYDPDAVRFFLISNHYRSPLDFTDARLEEMTRSLERLRTSIMNVLELATMPAGGKSAEAAALLTEAQQVAEDFETAMCDDFNTALAAAALFELAKKVNIYREAVVNNGVPVDTSVITEVKRIFKMMTDILGILESAWNGQTSSADASEYAALVEAVLEIRKECREKKQYELADAIRDKLQALGITIEDSPQGARWKK</sequence>
<dbReference type="SUPFAM" id="SSF52374">
    <property type="entry name" value="Nucleotidylyl transferase"/>
    <property type="match status" value="1"/>
</dbReference>
<comment type="caution">
    <text evidence="16">The sequence shown here is derived from an EMBL/GenBank/DDBJ whole genome shotgun (WGS) entry which is preliminary data.</text>
</comment>
<comment type="catalytic activity">
    <reaction evidence="12 13">
        <text>tRNA(Cys) + L-cysteine + ATP = L-cysteinyl-tRNA(Cys) + AMP + diphosphate</text>
        <dbReference type="Rhea" id="RHEA:17773"/>
        <dbReference type="Rhea" id="RHEA-COMP:9661"/>
        <dbReference type="Rhea" id="RHEA-COMP:9679"/>
        <dbReference type="ChEBI" id="CHEBI:30616"/>
        <dbReference type="ChEBI" id="CHEBI:33019"/>
        <dbReference type="ChEBI" id="CHEBI:35235"/>
        <dbReference type="ChEBI" id="CHEBI:78442"/>
        <dbReference type="ChEBI" id="CHEBI:78517"/>
        <dbReference type="ChEBI" id="CHEBI:456215"/>
        <dbReference type="EC" id="6.1.1.16"/>
    </reaction>
</comment>
<accession>A0ABN0CZ93</accession>
<name>A0ABN0CZ93_9FIRM</name>
<organism evidence="16 17">
    <name type="scientific">Megasphaera lornae</name>
    <dbReference type="NCBI Taxonomy" id="1000568"/>
    <lineage>
        <taxon>Bacteria</taxon>
        <taxon>Bacillati</taxon>
        <taxon>Bacillota</taxon>
        <taxon>Negativicutes</taxon>
        <taxon>Veillonellales</taxon>
        <taxon>Veillonellaceae</taxon>
        <taxon>Megasphaera</taxon>
    </lineage>
</organism>
<reference evidence="16 17" key="1">
    <citation type="submission" date="2011-04" db="EMBL/GenBank/DDBJ databases">
        <authorList>
            <person name="Harkins D.M."/>
            <person name="Madupu R."/>
            <person name="Durkin A.S."/>
            <person name="Torralba M."/>
            <person name="Methe B."/>
            <person name="Sutton G.G."/>
            <person name="Nelson K.E."/>
        </authorList>
    </citation>
    <scope>NUCLEOTIDE SEQUENCE [LARGE SCALE GENOMIC DNA]</scope>
    <source>
        <strain evidence="16 17">UPII 199-6</strain>
    </source>
</reference>
<evidence type="ECO:0000259" key="15">
    <source>
        <dbReference type="SMART" id="SM00840"/>
    </source>
</evidence>
<comment type="caution">
    <text evidence="13">Lacks conserved residue(s) required for the propagation of feature annotation.</text>
</comment>
<dbReference type="CDD" id="cd00672">
    <property type="entry name" value="CysRS_core"/>
    <property type="match status" value="1"/>
</dbReference>
<dbReference type="SUPFAM" id="SSF47323">
    <property type="entry name" value="Anticodon-binding domain of a subclass of class I aminoacyl-tRNA synthetases"/>
    <property type="match status" value="1"/>
</dbReference>
<keyword evidence="8 13" id="KW-0862">Zinc</keyword>
<dbReference type="Proteomes" id="UP000004018">
    <property type="component" value="Unassembled WGS sequence"/>
</dbReference>